<reference evidence="1" key="1">
    <citation type="thesis" date="2020" institute="ProQuest LLC" country="789 East Eisenhower Parkway, Ann Arbor, MI, USA">
        <title>Comparative Genomics and Chromosome Evolution.</title>
        <authorList>
            <person name="Mudd A.B."/>
        </authorList>
    </citation>
    <scope>NUCLEOTIDE SEQUENCE</scope>
    <source>
        <strain evidence="1">1538</strain>
        <tissue evidence="1">Blood</tissue>
    </source>
</reference>
<comment type="caution">
    <text evidence="1">The sequence shown here is derived from an EMBL/GenBank/DDBJ whole genome shotgun (WGS) entry which is preliminary data.</text>
</comment>
<dbReference type="Pfam" id="PF14825">
    <property type="entry name" value="CFAP77"/>
    <property type="match status" value="1"/>
</dbReference>
<keyword evidence="2" id="KW-1185">Reference proteome</keyword>
<dbReference type="AlphaFoldDB" id="A0AAV3A4F4"/>
<dbReference type="PANTHER" id="PTHR28617">
    <property type="entry name" value="CILIA- AND FLAGELLA-ASSOCIATED PROTEIN 77"/>
    <property type="match status" value="1"/>
</dbReference>
<evidence type="ECO:0000313" key="1">
    <source>
        <dbReference type="EMBL" id="DBA21448.1"/>
    </source>
</evidence>
<organism evidence="1 2">
    <name type="scientific">Pyxicephalus adspersus</name>
    <name type="common">African bullfrog</name>
    <dbReference type="NCBI Taxonomy" id="30357"/>
    <lineage>
        <taxon>Eukaryota</taxon>
        <taxon>Metazoa</taxon>
        <taxon>Chordata</taxon>
        <taxon>Craniata</taxon>
        <taxon>Vertebrata</taxon>
        <taxon>Euteleostomi</taxon>
        <taxon>Amphibia</taxon>
        <taxon>Batrachia</taxon>
        <taxon>Anura</taxon>
        <taxon>Neobatrachia</taxon>
        <taxon>Ranoidea</taxon>
        <taxon>Pyxicephalidae</taxon>
        <taxon>Pyxicephalinae</taxon>
        <taxon>Pyxicephalus</taxon>
    </lineage>
</organism>
<evidence type="ECO:0000313" key="2">
    <source>
        <dbReference type="Proteomes" id="UP001181693"/>
    </source>
</evidence>
<proteinExistence type="predicted"/>
<dbReference type="PANTHER" id="PTHR28617:SF1">
    <property type="entry name" value="CILIA- AND FLAGELLA-ASSOCIATED PROTEIN 77"/>
    <property type="match status" value="1"/>
</dbReference>
<dbReference type="InterPro" id="IPR029147">
    <property type="entry name" value="CFAP77"/>
</dbReference>
<dbReference type="Proteomes" id="UP001181693">
    <property type="component" value="Unassembled WGS sequence"/>
</dbReference>
<accession>A0AAV3A4F4</accession>
<dbReference type="EMBL" id="DYDO01000007">
    <property type="protein sequence ID" value="DBA21448.1"/>
    <property type="molecule type" value="Genomic_DNA"/>
</dbReference>
<protein>
    <recommendedName>
        <fullName evidence="3">Cilia- and flagella-associated protein 77</fullName>
    </recommendedName>
</protein>
<sequence length="238" mass="27253">MENERFGLVRESMNNNQLLQKAELGKTKRMCYTLPGPDFTYGQKSFLKEGGVASAIGHWETVEAKARHRKLESNFVDLNCEAVKSGLVTAAEHQTFRNTHKIWCPINEGRVKDHRQCIPPGMTFGISTRPSTPIFELIEHRFQNLWLVQQRQASEALRIRSKEKNKKSKVQDTRTTMLRRYQPEADLAPLWKLTHFQKVGSHLDTFPSEKARQGAFSAHHSDAIARRGLHGQGIYNIC</sequence>
<name>A0AAV3A4F4_PYXAD</name>
<gene>
    <name evidence="1" type="ORF">GDO54_018082</name>
</gene>
<evidence type="ECO:0008006" key="3">
    <source>
        <dbReference type="Google" id="ProtNLM"/>
    </source>
</evidence>